<dbReference type="EMBL" id="MN738956">
    <property type="protein sequence ID" value="QHT33017.1"/>
    <property type="molecule type" value="Genomic_DNA"/>
</dbReference>
<accession>A0A6C0EVA2</accession>
<protein>
    <submittedName>
        <fullName evidence="1">Uncharacterized protein</fullName>
    </submittedName>
</protein>
<reference evidence="1" key="1">
    <citation type="journal article" date="2020" name="Nature">
        <title>Giant virus diversity and host interactions through global metagenomics.</title>
        <authorList>
            <person name="Schulz F."/>
            <person name="Roux S."/>
            <person name="Paez-Espino D."/>
            <person name="Jungbluth S."/>
            <person name="Walsh D.A."/>
            <person name="Denef V.J."/>
            <person name="McMahon K.D."/>
            <person name="Konstantinidis K.T."/>
            <person name="Eloe-Fadrosh E.A."/>
            <person name="Kyrpides N.C."/>
            <person name="Woyke T."/>
        </authorList>
    </citation>
    <scope>NUCLEOTIDE SEQUENCE</scope>
    <source>
        <strain evidence="1">GVMAG-M-3300009161-34</strain>
    </source>
</reference>
<proteinExistence type="predicted"/>
<evidence type="ECO:0000313" key="1">
    <source>
        <dbReference type="EMBL" id="QHT33017.1"/>
    </source>
</evidence>
<dbReference type="AlphaFoldDB" id="A0A6C0EVA2"/>
<sequence>MYMASIASFSIIVLLRIISRALYSSGSSWWRAFDVTELLAEAYVWMAAEFRYGFRMECINLPEYTCLSYDKCCTVLSFDDIWGIVVPH</sequence>
<name>A0A6C0EVA2_9ZZZZ</name>
<organism evidence="1">
    <name type="scientific">viral metagenome</name>
    <dbReference type="NCBI Taxonomy" id="1070528"/>
    <lineage>
        <taxon>unclassified sequences</taxon>
        <taxon>metagenomes</taxon>
        <taxon>organismal metagenomes</taxon>
    </lineage>
</organism>